<dbReference type="PANTHER" id="PTHR32309:SF13">
    <property type="entry name" value="FERRIC ENTEROBACTIN TRANSPORT PROTEIN FEPE"/>
    <property type="match status" value="1"/>
</dbReference>
<dbReference type="Proteomes" id="UP000182063">
    <property type="component" value="Chromosome"/>
</dbReference>
<dbReference type="PANTHER" id="PTHR32309">
    <property type="entry name" value="TYROSINE-PROTEIN KINASE"/>
    <property type="match status" value="1"/>
</dbReference>
<evidence type="ECO:0008006" key="4">
    <source>
        <dbReference type="Google" id="ProtNLM"/>
    </source>
</evidence>
<dbReference type="InterPro" id="IPR050445">
    <property type="entry name" value="Bact_polysacc_biosynth/exp"/>
</dbReference>
<dbReference type="STRING" id="1921510.BSL82_16110"/>
<keyword evidence="1" id="KW-0472">Membrane</keyword>
<name>A0A1L3ZYD7_9SPHN</name>
<dbReference type="GO" id="GO:0004713">
    <property type="term" value="F:protein tyrosine kinase activity"/>
    <property type="evidence" value="ECO:0007669"/>
    <property type="project" value="TreeGrafter"/>
</dbReference>
<gene>
    <name evidence="2" type="ORF">BSL82_16110</name>
</gene>
<dbReference type="AlphaFoldDB" id="A0A1L3ZYD7"/>
<feature type="transmembrane region" description="Helical" evidence="1">
    <location>
        <begin position="267"/>
        <end position="286"/>
    </location>
</feature>
<protein>
    <recommendedName>
        <fullName evidence="4">Polysaccharide chain length determinant N-terminal domain-containing protein</fullName>
    </recommendedName>
</protein>
<dbReference type="EMBL" id="CP018221">
    <property type="protein sequence ID" value="API60625.1"/>
    <property type="molecule type" value="Genomic_DNA"/>
</dbReference>
<keyword evidence="1" id="KW-0812">Transmembrane</keyword>
<sequence length="303" mass="34297">MNFTDILTRLWSRKFSGVVFVLLSIVVGSFYLRAATYTYTTELVLTPAEQNAAKISSNLAGLGSLVGLNLGNGESSGFAMYEEAAKSYAVAVKLSEDPVIMHKVFEGLWDRDYKTWKEPKSVSSSIIGGLKYILGIPRYRWIPPGPKDLQEYIRKSVVIRDDKIKPITTVSFDHRDPNFSIYFLNRINAEADNFLRQKSLIRSTEYIKYLQGRLNEVQVVDYRQSLLDQLRFYERMRMMANSDISFVAEVFGGAEASQRPTRPRPSIVLVICIALGLISWTLYALFAEMVKNAISQIRTGGTK</sequence>
<evidence type="ECO:0000256" key="1">
    <source>
        <dbReference type="SAM" id="Phobius"/>
    </source>
</evidence>
<keyword evidence="3" id="KW-1185">Reference proteome</keyword>
<dbReference type="GO" id="GO:0005886">
    <property type="term" value="C:plasma membrane"/>
    <property type="evidence" value="ECO:0007669"/>
    <property type="project" value="TreeGrafter"/>
</dbReference>
<proteinExistence type="predicted"/>
<accession>A0A1L3ZYD7</accession>
<reference evidence="3" key="1">
    <citation type="submission" date="2016-11" db="EMBL/GenBank/DDBJ databases">
        <title>Complete Genome Sequence of alachlor-degrading Sphingomonas sp. strain JJ-A5.</title>
        <authorList>
            <person name="Lee H."/>
            <person name="Ka J.-O."/>
        </authorList>
    </citation>
    <scope>NUCLEOTIDE SEQUENCE [LARGE SCALE GENOMIC DNA]</scope>
    <source>
        <strain evidence="3">JJ-A5</strain>
    </source>
</reference>
<organism evidence="2 3">
    <name type="scientific">Tardibacter chloracetimidivorans</name>
    <dbReference type="NCBI Taxonomy" id="1921510"/>
    <lineage>
        <taxon>Bacteria</taxon>
        <taxon>Pseudomonadati</taxon>
        <taxon>Pseudomonadota</taxon>
        <taxon>Alphaproteobacteria</taxon>
        <taxon>Sphingomonadales</taxon>
        <taxon>Sphingomonadaceae</taxon>
        <taxon>Tardibacter</taxon>
    </lineage>
</organism>
<evidence type="ECO:0000313" key="3">
    <source>
        <dbReference type="Proteomes" id="UP000182063"/>
    </source>
</evidence>
<keyword evidence="1" id="KW-1133">Transmembrane helix</keyword>
<evidence type="ECO:0000313" key="2">
    <source>
        <dbReference type="EMBL" id="API60625.1"/>
    </source>
</evidence>
<dbReference type="KEGG" id="sphj:BSL82_16110"/>